<dbReference type="PANTHER" id="PTHR30386">
    <property type="entry name" value="MEMBRANE FUSION SUBUNIT OF EMRAB-TOLC MULTIDRUG EFFLUX PUMP"/>
    <property type="match status" value="1"/>
</dbReference>
<dbReference type="EMBL" id="JACHMB010000001">
    <property type="protein sequence ID" value="MBB5778822.1"/>
    <property type="molecule type" value="Genomic_DNA"/>
</dbReference>
<accession>A0A7W9G7Z7</accession>
<evidence type="ECO:0000313" key="3">
    <source>
        <dbReference type="Proteomes" id="UP000579153"/>
    </source>
</evidence>
<dbReference type="AlphaFoldDB" id="A0A7W9G7Z7"/>
<feature type="transmembrane region" description="Helical" evidence="1">
    <location>
        <begin position="25"/>
        <end position="45"/>
    </location>
</feature>
<gene>
    <name evidence="2" type="ORF">HD596_005578</name>
</gene>
<dbReference type="SUPFAM" id="SSF51230">
    <property type="entry name" value="Single hybrid motif"/>
    <property type="match status" value="1"/>
</dbReference>
<dbReference type="Proteomes" id="UP000579153">
    <property type="component" value="Unassembled WGS sequence"/>
</dbReference>
<keyword evidence="1" id="KW-0472">Membrane</keyword>
<proteinExistence type="predicted"/>
<protein>
    <submittedName>
        <fullName evidence="2">Multidrug efflux pump subunit AcrA (Membrane-fusion protein)</fullName>
    </submittedName>
</protein>
<reference evidence="2 3" key="1">
    <citation type="submission" date="2020-08" db="EMBL/GenBank/DDBJ databases">
        <title>Sequencing the genomes of 1000 actinobacteria strains.</title>
        <authorList>
            <person name="Klenk H.-P."/>
        </authorList>
    </citation>
    <scope>NUCLEOTIDE SEQUENCE [LARGE SCALE GENOMIC DNA]</scope>
    <source>
        <strain evidence="2 3">DSM 45507</strain>
    </source>
</reference>
<dbReference type="InterPro" id="IPR050739">
    <property type="entry name" value="MFP"/>
</dbReference>
<organism evidence="2 3">
    <name type="scientific">Nonomuraea jabiensis</name>
    <dbReference type="NCBI Taxonomy" id="882448"/>
    <lineage>
        <taxon>Bacteria</taxon>
        <taxon>Bacillati</taxon>
        <taxon>Actinomycetota</taxon>
        <taxon>Actinomycetes</taxon>
        <taxon>Streptosporangiales</taxon>
        <taxon>Streptosporangiaceae</taxon>
        <taxon>Nonomuraea</taxon>
    </lineage>
</organism>
<keyword evidence="1" id="KW-1133">Transmembrane helix</keyword>
<dbReference type="InterPro" id="IPR011053">
    <property type="entry name" value="Single_hybrid_motif"/>
</dbReference>
<name>A0A7W9G7Z7_9ACTN</name>
<dbReference type="PANTHER" id="PTHR30386:SF28">
    <property type="entry name" value="EXPORTED PROTEIN"/>
    <property type="match status" value="1"/>
</dbReference>
<keyword evidence="3" id="KW-1185">Reference proteome</keyword>
<keyword evidence="1" id="KW-0812">Transmembrane</keyword>
<dbReference type="Gene3D" id="2.40.50.100">
    <property type="match status" value="1"/>
</dbReference>
<evidence type="ECO:0000256" key="1">
    <source>
        <dbReference type="SAM" id="Phobius"/>
    </source>
</evidence>
<sequence>MTMTATEAPGGERIDELVSTVRAKAWLAAAALILVAGCAASWTWLGQVRDVVSGTGVLVAGAGPVPVAAPVPGSVAELLVRVGQEVTPATPLAVLADERGRRHVVTGTATGRVLRTAAPGAVLAAGGTVAAVDPAAGPLRALLMVGRDRIGALAPGQSVTFGGTGARGRVSAVEPYPASGELLRPLFGEALRADGRHLVTVDLDRPAWPGATLTPVSGEITVAVVRPVDALFAGGRRG</sequence>
<evidence type="ECO:0000313" key="2">
    <source>
        <dbReference type="EMBL" id="MBB5778822.1"/>
    </source>
</evidence>
<comment type="caution">
    <text evidence="2">The sequence shown here is derived from an EMBL/GenBank/DDBJ whole genome shotgun (WGS) entry which is preliminary data.</text>
</comment>
<dbReference type="RefSeq" id="WP_185072214.1">
    <property type="nucleotide sequence ID" value="NZ_JACHMB010000001.1"/>
</dbReference>